<feature type="transmembrane region" description="Helical" evidence="1">
    <location>
        <begin position="471"/>
        <end position="491"/>
    </location>
</feature>
<keyword evidence="1" id="KW-0812">Transmembrane</keyword>
<evidence type="ECO:0000313" key="3">
    <source>
        <dbReference type="Proteomes" id="UP000078532"/>
    </source>
</evidence>
<dbReference type="Proteomes" id="UP000078532">
    <property type="component" value="Unassembled WGS sequence"/>
</dbReference>
<feature type="transmembrane region" description="Helical" evidence="1">
    <location>
        <begin position="440"/>
        <end position="459"/>
    </location>
</feature>
<feature type="transmembrane region" description="Helical" evidence="1">
    <location>
        <begin position="408"/>
        <end position="428"/>
    </location>
</feature>
<dbReference type="RefSeq" id="WP_066671037.1">
    <property type="nucleotide sequence ID" value="NZ_LYVF01000192.1"/>
</dbReference>
<dbReference type="Pfam" id="PF18949">
    <property type="entry name" value="DUF5693"/>
    <property type="match status" value="1"/>
</dbReference>
<gene>
    <name evidence="2" type="ORF">A6M21_15400</name>
</gene>
<feature type="transmembrane region" description="Helical" evidence="1">
    <location>
        <begin position="512"/>
        <end position="530"/>
    </location>
</feature>
<sequence>MNHRWYSALLIILLIAGMAAAGYAGYQRYRAEVASRSVEMAMSYDDVSALARQAGKSPLDILRLLREQGLTTVLYKEPTVDDLRAAGEFSVMTGQELLVESRLGNQQSAWINNLQAAGGLVPGDTYLVTTSKDTDQRLIWQLRAKTRDVQSYNPGAGVYIVRSGLDYQSLKDIGLGFPGAQLQDSVKAGLFAIVQVRSWPEVTSNSLEQVFKPLKQIPNLSALAFNDEVIPGYPLKIRALAREVNSLGVPVCQIEFSKQKGVDQLGMLLGKRVVRLHSIFPKDMGRYNFASAEARYVLAATERNMRVLLVRPFILPDSGNVLQDNLHYVATIKQELARKDLTTGRASIFPSLPVSRPLLFIMGLGVIAGGLLLLRRLGLRRYEPVIGLLAALAWAGLLFAALDPARKLMALAAVIIFPTLAVITNVRAKGAPPWESIGMLLRTTLISLPGALFTVGLLADTGYMLLLDQFSGVKLAYLGPLVLVAASFYLFSGPDEPVGRRIRRTLDQPVQVKWALLTLILLAVMAVYVVRTGNDTSGIVPVSSLELKFRGILETVLSVRPRTKEFLLGHPLLMLLFYKGYRDNRYLPLLVFGTIGQISLVNTFDHIHTPIMISLFRLVNGLWTGILAGLVLILLVNLAERLWNKYFDSGKATAQTE</sequence>
<evidence type="ECO:0000256" key="1">
    <source>
        <dbReference type="SAM" id="Phobius"/>
    </source>
</evidence>
<dbReference type="AlphaFoldDB" id="A0A1B7LBF9"/>
<accession>A0A1B7LBF9</accession>
<feature type="transmembrane region" description="Helical" evidence="1">
    <location>
        <begin position="357"/>
        <end position="374"/>
    </location>
</feature>
<evidence type="ECO:0000313" key="2">
    <source>
        <dbReference type="EMBL" id="OAT79823.1"/>
    </source>
</evidence>
<feature type="transmembrane region" description="Helical" evidence="1">
    <location>
        <begin position="616"/>
        <end position="639"/>
    </location>
</feature>
<reference evidence="2 3" key="1">
    <citation type="submission" date="2016-04" db="EMBL/GenBank/DDBJ databases">
        <authorList>
            <person name="Evans L.H."/>
            <person name="Alamgir A."/>
            <person name="Owens N."/>
            <person name="Weber N.D."/>
            <person name="Virtaneva K."/>
            <person name="Barbian K."/>
            <person name="Babar A."/>
            <person name="Rosenke K."/>
        </authorList>
    </citation>
    <scope>NUCLEOTIDE SEQUENCE [LARGE SCALE GENOMIC DNA]</scope>
    <source>
        <strain evidence="2 3">LMa1</strain>
    </source>
</reference>
<proteinExistence type="predicted"/>
<keyword evidence="1" id="KW-1133">Transmembrane helix</keyword>
<protein>
    <submittedName>
        <fullName evidence="2">Uncharacterized protein</fullName>
    </submittedName>
</protein>
<organism evidence="2 3">
    <name type="scientific">Desulfotomaculum copahuensis</name>
    <dbReference type="NCBI Taxonomy" id="1838280"/>
    <lineage>
        <taxon>Bacteria</taxon>
        <taxon>Bacillati</taxon>
        <taxon>Bacillota</taxon>
        <taxon>Clostridia</taxon>
        <taxon>Eubacteriales</taxon>
        <taxon>Desulfotomaculaceae</taxon>
        <taxon>Desulfotomaculum</taxon>
    </lineage>
</organism>
<feature type="transmembrane region" description="Helical" evidence="1">
    <location>
        <begin position="586"/>
        <end position="604"/>
    </location>
</feature>
<keyword evidence="3" id="KW-1185">Reference proteome</keyword>
<feature type="transmembrane region" description="Helical" evidence="1">
    <location>
        <begin position="386"/>
        <end position="402"/>
    </location>
</feature>
<dbReference type="InterPro" id="IPR043748">
    <property type="entry name" value="DUF5693"/>
</dbReference>
<comment type="caution">
    <text evidence="2">The sequence shown here is derived from an EMBL/GenBank/DDBJ whole genome shotgun (WGS) entry which is preliminary data.</text>
</comment>
<name>A0A1B7LBF9_9FIRM</name>
<dbReference type="OrthoDB" id="3805529at2"/>
<keyword evidence="1" id="KW-0472">Membrane</keyword>
<dbReference type="EMBL" id="LYVF01000192">
    <property type="protein sequence ID" value="OAT79823.1"/>
    <property type="molecule type" value="Genomic_DNA"/>
</dbReference>
<dbReference type="STRING" id="1838280.A6M21_15400"/>